<name>A0ABU1AJS9_9BACT</name>
<proteinExistence type="predicted"/>
<feature type="domain" description="Lipoyl-binding" evidence="3">
    <location>
        <begin position="55"/>
        <end position="128"/>
    </location>
</feature>
<dbReference type="CDD" id="cd06850">
    <property type="entry name" value="biotinyl_domain"/>
    <property type="match status" value="1"/>
</dbReference>
<keyword evidence="1" id="KW-0092">Biotin</keyword>
<protein>
    <submittedName>
        <fullName evidence="4">Biotin/lipoyl-binding protein</fullName>
    </submittedName>
</protein>
<dbReference type="PROSITE" id="PS50968">
    <property type="entry name" value="BIOTINYL_LIPOYL"/>
    <property type="match status" value="1"/>
</dbReference>
<gene>
    <name evidence="4" type="ORF">QEH59_06645</name>
</gene>
<dbReference type="PROSITE" id="PS00188">
    <property type="entry name" value="BIOTIN"/>
    <property type="match status" value="1"/>
</dbReference>
<evidence type="ECO:0000256" key="1">
    <source>
        <dbReference type="ARBA" id="ARBA00023267"/>
    </source>
</evidence>
<dbReference type="PANTHER" id="PTHR45266">
    <property type="entry name" value="OXALOACETATE DECARBOXYLASE ALPHA CHAIN"/>
    <property type="match status" value="1"/>
</dbReference>
<keyword evidence="5" id="KW-1185">Reference proteome</keyword>
<sequence>MKRLKVTVEGKSYEVEVEILDEGSVAPAPRRASSGGGTRVAAPVAAPKPKAAAPTAAAGGSVASPLAAVVVSIDVNIGDMVEEGQKLVTLEAMKMNTIVAAPAAGKVTAIHAKAGDGVEEGQALVDVA</sequence>
<feature type="compositionally biased region" description="Low complexity" evidence="2">
    <location>
        <begin position="41"/>
        <end position="57"/>
    </location>
</feature>
<dbReference type="InterPro" id="IPR011053">
    <property type="entry name" value="Single_hybrid_motif"/>
</dbReference>
<dbReference type="RefSeq" id="WP_308984578.1">
    <property type="nucleotide sequence ID" value="NZ_JARXIC010000008.1"/>
</dbReference>
<reference evidence="4 5" key="1">
    <citation type="submission" date="2023-04" db="EMBL/GenBank/DDBJ databases">
        <title>A novel bacteria isolated from coastal sediment.</title>
        <authorList>
            <person name="Liu X.-J."/>
            <person name="Du Z.-J."/>
        </authorList>
    </citation>
    <scope>NUCLEOTIDE SEQUENCE [LARGE SCALE GENOMIC DNA]</scope>
    <source>
        <strain evidence="4 5">SDUM461004</strain>
    </source>
</reference>
<dbReference type="InterPro" id="IPR001882">
    <property type="entry name" value="Biotin_BS"/>
</dbReference>
<evidence type="ECO:0000256" key="2">
    <source>
        <dbReference type="SAM" id="MobiDB-lite"/>
    </source>
</evidence>
<evidence type="ECO:0000313" key="5">
    <source>
        <dbReference type="Proteomes" id="UP001243717"/>
    </source>
</evidence>
<dbReference type="SUPFAM" id="SSF51230">
    <property type="entry name" value="Single hybrid motif"/>
    <property type="match status" value="1"/>
</dbReference>
<feature type="region of interest" description="Disordered" evidence="2">
    <location>
        <begin position="24"/>
        <end position="57"/>
    </location>
</feature>
<comment type="caution">
    <text evidence="4">The sequence shown here is derived from an EMBL/GenBank/DDBJ whole genome shotgun (WGS) entry which is preliminary data.</text>
</comment>
<evidence type="ECO:0000313" key="4">
    <source>
        <dbReference type="EMBL" id="MDQ8194095.1"/>
    </source>
</evidence>
<evidence type="ECO:0000259" key="3">
    <source>
        <dbReference type="PROSITE" id="PS50968"/>
    </source>
</evidence>
<organism evidence="4 5">
    <name type="scientific">Thalassobacterium sedimentorum</name>
    <dbReference type="NCBI Taxonomy" id="3041258"/>
    <lineage>
        <taxon>Bacteria</taxon>
        <taxon>Pseudomonadati</taxon>
        <taxon>Verrucomicrobiota</taxon>
        <taxon>Opitutia</taxon>
        <taxon>Puniceicoccales</taxon>
        <taxon>Coraliomargaritaceae</taxon>
        <taxon>Thalassobacterium</taxon>
    </lineage>
</organism>
<dbReference type="Gene3D" id="2.40.50.100">
    <property type="match status" value="1"/>
</dbReference>
<dbReference type="Pfam" id="PF00364">
    <property type="entry name" value="Biotin_lipoyl"/>
    <property type="match status" value="1"/>
</dbReference>
<dbReference type="InterPro" id="IPR050709">
    <property type="entry name" value="Biotin_Carboxyl_Carrier/Decarb"/>
</dbReference>
<dbReference type="PANTHER" id="PTHR45266:SF3">
    <property type="entry name" value="OXALOACETATE DECARBOXYLASE ALPHA CHAIN"/>
    <property type="match status" value="1"/>
</dbReference>
<dbReference type="InterPro" id="IPR000089">
    <property type="entry name" value="Biotin_lipoyl"/>
</dbReference>
<dbReference type="Proteomes" id="UP001243717">
    <property type="component" value="Unassembled WGS sequence"/>
</dbReference>
<dbReference type="EMBL" id="JARXIC010000008">
    <property type="protein sequence ID" value="MDQ8194095.1"/>
    <property type="molecule type" value="Genomic_DNA"/>
</dbReference>
<accession>A0ABU1AJS9</accession>